<proteinExistence type="predicted"/>
<dbReference type="EMBL" id="MK500299">
    <property type="protein sequence ID" value="QBK84841.1"/>
    <property type="molecule type" value="Genomic_DNA"/>
</dbReference>
<evidence type="ECO:0000313" key="1">
    <source>
        <dbReference type="EMBL" id="QBK84841.1"/>
    </source>
</evidence>
<gene>
    <name evidence="1" type="ORF">LCDPAC02_00400</name>
</gene>
<accession>A0A481YNJ6</accession>
<reference evidence="1" key="1">
    <citation type="journal article" date="2019" name="MBio">
        <title>Virus Genomes from Deep Sea Sediments Expand the Ocean Megavirome and Support Independent Origins of Viral Gigantism.</title>
        <authorList>
            <person name="Backstrom D."/>
            <person name="Yutin N."/>
            <person name="Jorgensen S.L."/>
            <person name="Dharamshi J."/>
            <person name="Homa F."/>
            <person name="Zaremba-Niedwiedzka K."/>
            <person name="Spang A."/>
            <person name="Wolf Y.I."/>
            <person name="Koonin E.V."/>
            <person name="Ettema T.J."/>
        </authorList>
    </citation>
    <scope>NUCLEOTIDE SEQUENCE</scope>
</reference>
<protein>
    <submittedName>
        <fullName evidence="1">Uncharacterized protein</fullName>
    </submittedName>
</protein>
<name>A0A481YNJ6_9VIRU</name>
<sequence length="269" mass="33278">MNLKFIEIFKTNIDITQTIYDFYQEKKDFKFHHLIIFYYFKSKNIFKIKDFENLTNLFYFFILNINRFENDLENNNKEFVEFENKEEKYISFFEKKYINFNKNKIKIETINCKIEKNKQYYDYLDKEFNFYNYIFKSSSKKLNKEQNKYRKFYRNTNIISSIPENDINRKNEIINFDLLLNSYFINIYKIIKYILFELQKMNNSTMNDNTTNNSTINDSNQIIKINKYVEENIIMKNICEFYYDLDLQNKNYIIIKDDISLIYSKINNN</sequence>
<organism evidence="1">
    <name type="scientific">Pithovirus LCDPAC02</name>
    <dbReference type="NCBI Taxonomy" id="2506601"/>
    <lineage>
        <taxon>Viruses</taxon>
        <taxon>Pithoviruses</taxon>
    </lineage>
</organism>